<feature type="region of interest" description="Disordered" evidence="1">
    <location>
        <begin position="374"/>
        <end position="396"/>
    </location>
</feature>
<organism evidence="3 4">
    <name type="scientific">Conoideocrella luteorostrata</name>
    <dbReference type="NCBI Taxonomy" id="1105319"/>
    <lineage>
        <taxon>Eukaryota</taxon>
        <taxon>Fungi</taxon>
        <taxon>Dikarya</taxon>
        <taxon>Ascomycota</taxon>
        <taxon>Pezizomycotina</taxon>
        <taxon>Sordariomycetes</taxon>
        <taxon>Hypocreomycetidae</taxon>
        <taxon>Hypocreales</taxon>
        <taxon>Clavicipitaceae</taxon>
        <taxon>Conoideocrella</taxon>
    </lineage>
</organism>
<gene>
    <name evidence="3" type="ORF">QQS21_008371</name>
</gene>
<evidence type="ECO:0000313" key="3">
    <source>
        <dbReference type="EMBL" id="KAK2593909.1"/>
    </source>
</evidence>
<feature type="region of interest" description="Disordered" evidence="1">
    <location>
        <begin position="24"/>
        <end position="59"/>
    </location>
</feature>
<dbReference type="InterPro" id="IPR001810">
    <property type="entry name" value="F-box_dom"/>
</dbReference>
<feature type="domain" description="F-box" evidence="2">
    <location>
        <begin position="60"/>
        <end position="106"/>
    </location>
</feature>
<accession>A0AAJ0FW21</accession>
<dbReference type="EMBL" id="JASWJB010000189">
    <property type="protein sequence ID" value="KAK2593909.1"/>
    <property type="molecule type" value="Genomic_DNA"/>
</dbReference>
<evidence type="ECO:0000259" key="2">
    <source>
        <dbReference type="PROSITE" id="PS50181"/>
    </source>
</evidence>
<keyword evidence="4" id="KW-1185">Reference proteome</keyword>
<name>A0AAJ0FW21_9HYPO</name>
<reference evidence="3" key="1">
    <citation type="submission" date="2023-06" db="EMBL/GenBank/DDBJ databases">
        <title>Conoideocrella luteorostrata (Hypocreales: Clavicipitaceae), a potential biocontrol fungus for elongate hemlock scale in United States Christmas tree production areas.</title>
        <authorList>
            <person name="Barrett H."/>
            <person name="Lovett B."/>
            <person name="Macias A.M."/>
            <person name="Stajich J.E."/>
            <person name="Kasson M.T."/>
        </authorList>
    </citation>
    <scope>NUCLEOTIDE SEQUENCE</scope>
    <source>
        <strain evidence="3">ARSEF 14590</strain>
    </source>
</reference>
<dbReference type="Proteomes" id="UP001251528">
    <property type="component" value="Unassembled WGS sequence"/>
</dbReference>
<comment type="caution">
    <text evidence="3">The sequence shown here is derived from an EMBL/GenBank/DDBJ whole genome shotgun (WGS) entry which is preliminary data.</text>
</comment>
<sequence length="668" mass="76017">MASWITVPSRRLYCKFKRHAKHHQQDQLILSSKPSKPPSRPQDNLFHPLSSRSSSSSSLDMPLTNLPYTVFSEIVSYLSVTDVLICKRISTDISKVLNGSELSISLISLHYPRSLEGRTLRRYIQNEDNDALDAVDWAAVFAVLARRYVHLESATPWRKEEVKVFNSPALRGVTPWNKFLRMNQSTSMFHYWDPVWTYSPAQGVLVYPAEDDGNSRLVYRLRDSGTGMEFTVPFETVGKVIRRIRLSHGILIFEWCEERGYLSLNERETAHRHFITAYDVCRTPPGCSWAGIMPARSDHGRRQTSSWSVTFRSEWKMHSVGLPLSHRDRFFSTHNRTHYAVYIWQPTRSPWAEHGPLQQLIIWEIGDPLAYRPSLDPSGTTAPDPAAAAAAPAPAPGPRIIQRLVNQELSNRGILRRNSPCLRALALDDDTWDAATQSACGHVFFHEEEHHWSAGPHSSEHTPRQHHVLSTGMPLLSDGPVWADECGGSNRLQFCRIGPRKIHKRDRIAFNLIQTSIEMETWPGRAPCWRHDDFPFLTLSAVYDAEAGVRFSARRCFMMELLSVHTKPQLCVKGVDVALVDDSSSSSGGSSSEREPGQPSHRTLPRPLDSAKTKRRRRRTRSLGGPYGKELHFKDSLWDDMMGKGYMCGDERWLVWENRNGDVTILSF</sequence>
<feature type="region of interest" description="Disordered" evidence="1">
    <location>
        <begin position="582"/>
        <end position="625"/>
    </location>
</feature>
<proteinExistence type="predicted"/>
<dbReference type="PROSITE" id="PS50181">
    <property type="entry name" value="FBOX"/>
    <property type="match status" value="1"/>
</dbReference>
<dbReference type="AlphaFoldDB" id="A0AAJ0FW21"/>
<feature type="compositionally biased region" description="Low complexity" evidence="1">
    <location>
        <begin position="382"/>
        <end position="392"/>
    </location>
</feature>
<evidence type="ECO:0000256" key="1">
    <source>
        <dbReference type="SAM" id="MobiDB-lite"/>
    </source>
</evidence>
<protein>
    <recommendedName>
        <fullName evidence="2">F-box domain-containing protein</fullName>
    </recommendedName>
</protein>
<evidence type="ECO:0000313" key="4">
    <source>
        <dbReference type="Proteomes" id="UP001251528"/>
    </source>
</evidence>